<feature type="compositionally biased region" description="Low complexity" evidence="15">
    <location>
        <begin position="579"/>
        <end position="591"/>
    </location>
</feature>
<feature type="compositionally biased region" description="Low complexity" evidence="15">
    <location>
        <begin position="322"/>
        <end position="348"/>
    </location>
</feature>
<dbReference type="InterPro" id="IPR051007">
    <property type="entry name" value="creA/MIG_C2H2-ZnF"/>
</dbReference>
<keyword evidence="3" id="KW-0479">Metal-binding</keyword>
<feature type="domain" description="C2H2-type" evidence="16">
    <location>
        <begin position="30"/>
        <end position="57"/>
    </location>
</feature>
<evidence type="ECO:0000256" key="12">
    <source>
        <dbReference type="ARBA" id="ARBA00056233"/>
    </source>
</evidence>
<name>A0AAD5BAA0_9ASCO</name>
<feature type="compositionally biased region" description="Low complexity" evidence="15">
    <location>
        <begin position="386"/>
        <end position="408"/>
    </location>
</feature>
<evidence type="ECO:0000256" key="5">
    <source>
        <dbReference type="ARBA" id="ARBA00022771"/>
    </source>
</evidence>
<evidence type="ECO:0000256" key="1">
    <source>
        <dbReference type="ARBA" id="ARBA00004123"/>
    </source>
</evidence>
<dbReference type="Pfam" id="PF00096">
    <property type="entry name" value="zf-C2H2"/>
    <property type="match status" value="2"/>
</dbReference>
<organism evidence="17 18">
    <name type="scientific">Candida theae</name>
    <dbReference type="NCBI Taxonomy" id="1198502"/>
    <lineage>
        <taxon>Eukaryota</taxon>
        <taxon>Fungi</taxon>
        <taxon>Dikarya</taxon>
        <taxon>Ascomycota</taxon>
        <taxon>Saccharomycotina</taxon>
        <taxon>Pichiomycetes</taxon>
        <taxon>Debaryomycetaceae</taxon>
        <taxon>Candida/Lodderomyces clade</taxon>
        <taxon>Candida</taxon>
    </lineage>
</organism>
<evidence type="ECO:0000256" key="14">
    <source>
        <dbReference type="PROSITE-ProRule" id="PRU00042"/>
    </source>
</evidence>
<keyword evidence="18" id="KW-1185">Reference proteome</keyword>
<evidence type="ECO:0000256" key="10">
    <source>
        <dbReference type="ARBA" id="ARBA00023242"/>
    </source>
</evidence>
<comment type="similarity">
    <text evidence="11">Belongs to the creA/MIG C2H2-type zinc-finger protein family.</text>
</comment>
<feature type="compositionally biased region" description="Polar residues" evidence="15">
    <location>
        <begin position="543"/>
        <end position="562"/>
    </location>
</feature>
<evidence type="ECO:0000256" key="6">
    <source>
        <dbReference type="ARBA" id="ARBA00022833"/>
    </source>
</evidence>
<feature type="region of interest" description="Disordered" evidence="15">
    <location>
        <begin position="425"/>
        <end position="472"/>
    </location>
</feature>
<evidence type="ECO:0000256" key="15">
    <source>
        <dbReference type="SAM" id="MobiDB-lite"/>
    </source>
</evidence>
<feature type="compositionally biased region" description="Low complexity" evidence="15">
    <location>
        <begin position="686"/>
        <end position="709"/>
    </location>
</feature>
<dbReference type="FunFam" id="3.30.160.60:FF:000089">
    <property type="entry name" value="DNA-binding protein creA"/>
    <property type="match status" value="1"/>
</dbReference>
<feature type="compositionally biased region" description="Polar residues" evidence="15">
    <location>
        <begin position="670"/>
        <end position="685"/>
    </location>
</feature>
<evidence type="ECO:0000256" key="9">
    <source>
        <dbReference type="ARBA" id="ARBA00023163"/>
    </source>
</evidence>
<feature type="compositionally biased region" description="Polar residues" evidence="15">
    <location>
        <begin position="224"/>
        <end position="243"/>
    </location>
</feature>
<keyword evidence="10" id="KW-0539">Nucleus</keyword>
<keyword evidence="4" id="KW-0677">Repeat</keyword>
<protein>
    <recommendedName>
        <fullName evidence="13">Regulatory protein MIG1</fullName>
    </recommendedName>
</protein>
<feature type="region of interest" description="Disordered" evidence="15">
    <location>
        <begin position="535"/>
        <end position="562"/>
    </location>
</feature>
<keyword evidence="6" id="KW-0862">Zinc</keyword>
<feature type="region of interest" description="Disordered" evidence="15">
    <location>
        <begin position="63"/>
        <end position="106"/>
    </location>
</feature>
<keyword evidence="2" id="KW-0678">Repressor</keyword>
<feature type="compositionally biased region" description="Low complexity" evidence="15">
    <location>
        <begin position="122"/>
        <end position="135"/>
    </location>
</feature>
<reference evidence="17 18" key="1">
    <citation type="journal article" date="2022" name="DNA Res.">
        <title>Genome analysis of five recently described species of the CUG-Ser clade uncovers Candida theae as a new hybrid lineage with pathogenic potential in the Candida parapsilosis species complex.</title>
        <authorList>
            <person name="Mixao V."/>
            <person name="Del Olmo V."/>
            <person name="Hegedusova E."/>
            <person name="Saus E."/>
            <person name="Pryszcz L."/>
            <person name="Cillingova A."/>
            <person name="Nosek J."/>
            <person name="Gabaldon T."/>
        </authorList>
    </citation>
    <scope>NUCLEOTIDE SEQUENCE [LARGE SCALE GENOMIC DNA]</scope>
    <source>
        <strain evidence="17 18">CBS 12239</strain>
    </source>
</reference>
<comment type="function">
    <text evidence="12">Involved in glucose repression of glucose metabolism genes.</text>
</comment>
<dbReference type="FunFam" id="3.30.160.60:FF:000152">
    <property type="entry name" value="DNA-binding protein creA"/>
    <property type="match status" value="1"/>
</dbReference>
<feature type="compositionally biased region" description="Low complexity" evidence="15">
    <location>
        <begin position="366"/>
        <end position="378"/>
    </location>
</feature>
<keyword evidence="5 14" id="KW-0863">Zinc-finger</keyword>
<dbReference type="GO" id="GO:0000433">
    <property type="term" value="P:carbon catabolite repression of transcription from RNA polymerase II promoter by glucose"/>
    <property type="evidence" value="ECO:0007669"/>
    <property type="project" value="TreeGrafter"/>
</dbReference>
<keyword evidence="9" id="KW-0804">Transcription</keyword>
<feature type="compositionally biased region" description="Polar residues" evidence="15">
    <location>
        <begin position="602"/>
        <end position="631"/>
    </location>
</feature>
<feature type="region of interest" description="Disordered" evidence="15">
    <location>
        <begin position="183"/>
        <end position="286"/>
    </location>
</feature>
<dbReference type="PANTHER" id="PTHR47428:SF1">
    <property type="entry name" value="REGULATORY PROTEIN MIG1-RELATED"/>
    <property type="match status" value="1"/>
</dbReference>
<feature type="compositionally biased region" description="Polar residues" evidence="15">
    <location>
        <begin position="185"/>
        <end position="215"/>
    </location>
</feature>
<comment type="subcellular location">
    <subcellularLocation>
        <location evidence="1">Nucleus</location>
    </subcellularLocation>
</comment>
<dbReference type="PANTHER" id="PTHR47428">
    <property type="entry name" value="REGULATORY PROTEIN MIG1-RELATED"/>
    <property type="match status" value="1"/>
</dbReference>
<evidence type="ECO:0000256" key="4">
    <source>
        <dbReference type="ARBA" id="ARBA00022737"/>
    </source>
</evidence>
<feature type="region of interest" description="Disordered" evidence="15">
    <location>
        <begin position="575"/>
        <end position="738"/>
    </location>
</feature>
<feature type="compositionally biased region" description="Low complexity" evidence="15">
    <location>
        <begin position="250"/>
        <end position="260"/>
    </location>
</feature>
<evidence type="ECO:0000259" key="16">
    <source>
        <dbReference type="PROSITE" id="PS50157"/>
    </source>
</evidence>
<feature type="compositionally biased region" description="Polar residues" evidence="15">
    <location>
        <begin position="349"/>
        <end position="365"/>
    </location>
</feature>
<dbReference type="GeneID" id="76153002"/>
<dbReference type="InterPro" id="IPR013087">
    <property type="entry name" value="Znf_C2H2_type"/>
</dbReference>
<evidence type="ECO:0000256" key="8">
    <source>
        <dbReference type="ARBA" id="ARBA00023125"/>
    </source>
</evidence>
<evidence type="ECO:0000256" key="2">
    <source>
        <dbReference type="ARBA" id="ARBA00022491"/>
    </source>
</evidence>
<feature type="compositionally biased region" description="Pro residues" evidence="15">
    <location>
        <begin position="1"/>
        <end position="17"/>
    </location>
</feature>
<evidence type="ECO:0000256" key="13">
    <source>
        <dbReference type="ARBA" id="ARBA00068528"/>
    </source>
</evidence>
<evidence type="ECO:0000256" key="11">
    <source>
        <dbReference type="ARBA" id="ARBA00038023"/>
    </source>
</evidence>
<feature type="region of interest" description="Disordered" evidence="15">
    <location>
        <begin position="1"/>
        <end position="30"/>
    </location>
</feature>
<dbReference type="PROSITE" id="PS50157">
    <property type="entry name" value="ZINC_FINGER_C2H2_2"/>
    <property type="match status" value="2"/>
</dbReference>
<accession>A0AAD5BAA0</accession>
<dbReference type="RefSeq" id="XP_051606638.1">
    <property type="nucleotide sequence ID" value="XM_051754523.1"/>
</dbReference>
<dbReference type="SMART" id="SM00355">
    <property type="entry name" value="ZnF_C2H2"/>
    <property type="match status" value="2"/>
</dbReference>
<dbReference type="InterPro" id="IPR036236">
    <property type="entry name" value="Znf_C2H2_sf"/>
</dbReference>
<feature type="region of interest" description="Disordered" evidence="15">
    <location>
        <begin position="122"/>
        <end position="143"/>
    </location>
</feature>
<keyword evidence="7" id="KW-0805">Transcription regulation</keyword>
<sequence length="738" mass="80005">MSSPSPSPSPSLSPSPSPAKEQKNKDDRPYKCTFCDKAFHRLEHQTRHIRTHTGEKPHPCTFPGCTKRFSRSDELTRHLRIHTNPSSRKRKSKNDASANTTGHTFPATHMVQPIPISVHSGLQQPLHQQSQQQPQPFIIGTNGQYPATAPPPVSVSVDSNGNTIYHQPYPVYLIPHSNGFVQPVLPQSNPHQQNQFTPESSASPAQPIHSNNLSTRDAAMVPSHHQQQGSAIFSLPSSPTNLHHNAVFAQQQQQQQQQQQSAQTTTVHNNSSQAAHAQHLNHHQRPVLSARTISSDAIRSYNMSHSNDPVNISPPFPQRHYQLQQQQQQQHQLQNDIQKSQSSSSILSENQRIFSNPESSIQSLGTSPESDTSFTSSSMPPPLLPKQPQQQLQQHPQPSATTGGASITTAVPSFSNLHEYFQQKNQNGGRTLNRDSSSTTSLSSLNGKLKSSNNSSSSSSSSTTNLSNLSNLTRMTPLKFPSSATITKSQSRSNLSNLPKQVSSTSLNLEFYNSQNANNNNNNYISNGSIGNGLSHVSKKSRPNSPVLLSTTPNHPSSIHLSNNARKFNSSFIISPNETPLQTPSQSPQLQAESGNGDLGAQANSFSLQDHNETKGQTYNGDDTNANTKLDNTGAMKSDDSIATTGTQLPPIRSVMSFTSLKNMPPPPQQQTDHGNGTTFGGDNTSLRSSSGQNSSQETVVTEVVVVAAGAKNNSSDVRQESADRGAPPTMSVSSLLS</sequence>
<comment type="caution">
    <text evidence="17">The sequence shown here is derived from an EMBL/GenBank/DDBJ whole genome shotgun (WGS) entry which is preliminary data.</text>
</comment>
<dbReference type="GO" id="GO:0005634">
    <property type="term" value="C:nucleus"/>
    <property type="evidence" value="ECO:0007669"/>
    <property type="project" value="UniProtKB-SubCell"/>
</dbReference>
<dbReference type="PROSITE" id="PS00028">
    <property type="entry name" value="ZINC_FINGER_C2H2_1"/>
    <property type="match status" value="2"/>
</dbReference>
<feature type="compositionally biased region" description="Polar residues" evidence="15">
    <location>
        <begin position="301"/>
        <end position="310"/>
    </location>
</feature>
<feature type="compositionally biased region" description="Low complexity" evidence="15">
    <location>
        <begin position="436"/>
        <end position="472"/>
    </location>
</feature>
<evidence type="ECO:0000256" key="7">
    <source>
        <dbReference type="ARBA" id="ARBA00023015"/>
    </source>
</evidence>
<evidence type="ECO:0000313" key="17">
    <source>
        <dbReference type="EMBL" id="KAI5949128.1"/>
    </source>
</evidence>
<feature type="compositionally biased region" description="Polar residues" evidence="15">
    <location>
        <begin position="261"/>
        <end position="272"/>
    </location>
</feature>
<dbReference type="GO" id="GO:0000978">
    <property type="term" value="F:RNA polymerase II cis-regulatory region sequence-specific DNA binding"/>
    <property type="evidence" value="ECO:0007669"/>
    <property type="project" value="TreeGrafter"/>
</dbReference>
<dbReference type="AlphaFoldDB" id="A0AAD5BAA0"/>
<dbReference type="GO" id="GO:0008270">
    <property type="term" value="F:zinc ion binding"/>
    <property type="evidence" value="ECO:0007669"/>
    <property type="project" value="UniProtKB-KW"/>
</dbReference>
<dbReference type="SUPFAM" id="SSF57667">
    <property type="entry name" value="beta-beta-alpha zinc fingers"/>
    <property type="match status" value="1"/>
</dbReference>
<feature type="region of interest" description="Disordered" evidence="15">
    <location>
        <begin position="301"/>
        <end position="408"/>
    </location>
</feature>
<evidence type="ECO:0000313" key="18">
    <source>
        <dbReference type="Proteomes" id="UP001204833"/>
    </source>
</evidence>
<dbReference type="Proteomes" id="UP001204833">
    <property type="component" value="Unassembled WGS sequence"/>
</dbReference>
<dbReference type="GO" id="GO:0005737">
    <property type="term" value="C:cytoplasm"/>
    <property type="evidence" value="ECO:0007669"/>
    <property type="project" value="TreeGrafter"/>
</dbReference>
<dbReference type="EMBL" id="JAIHNG010000165">
    <property type="protein sequence ID" value="KAI5949128.1"/>
    <property type="molecule type" value="Genomic_DNA"/>
</dbReference>
<evidence type="ECO:0000256" key="3">
    <source>
        <dbReference type="ARBA" id="ARBA00022723"/>
    </source>
</evidence>
<keyword evidence="8" id="KW-0238">DNA-binding</keyword>
<feature type="compositionally biased region" description="Basic and acidic residues" evidence="15">
    <location>
        <begin position="20"/>
        <end position="30"/>
    </location>
</feature>
<feature type="domain" description="C2H2-type" evidence="16">
    <location>
        <begin position="58"/>
        <end position="87"/>
    </location>
</feature>
<dbReference type="Gene3D" id="3.30.160.60">
    <property type="entry name" value="Classic Zinc Finger"/>
    <property type="match status" value="2"/>
</dbReference>
<proteinExistence type="inferred from homology"/>
<gene>
    <name evidence="17" type="ORF">KGF57_004958</name>
</gene>